<evidence type="ECO:0000259" key="3">
    <source>
        <dbReference type="PROSITE" id="PS51186"/>
    </source>
</evidence>
<proteinExistence type="predicted"/>
<name>A0ABP8XRW0_9ACTN</name>
<organism evidence="4 5">
    <name type="scientific">Nocardioides conyzicola</name>
    <dbReference type="NCBI Taxonomy" id="1651781"/>
    <lineage>
        <taxon>Bacteria</taxon>
        <taxon>Bacillati</taxon>
        <taxon>Actinomycetota</taxon>
        <taxon>Actinomycetes</taxon>
        <taxon>Propionibacteriales</taxon>
        <taxon>Nocardioidaceae</taxon>
        <taxon>Nocardioides</taxon>
    </lineage>
</organism>
<dbReference type="EMBL" id="BAABKM010000002">
    <property type="protein sequence ID" value="GAA4713222.1"/>
    <property type="molecule type" value="Genomic_DNA"/>
</dbReference>
<dbReference type="Gene3D" id="3.40.630.30">
    <property type="match status" value="1"/>
</dbReference>
<evidence type="ECO:0000313" key="5">
    <source>
        <dbReference type="Proteomes" id="UP001499974"/>
    </source>
</evidence>
<dbReference type="SUPFAM" id="SSF55729">
    <property type="entry name" value="Acyl-CoA N-acyltransferases (Nat)"/>
    <property type="match status" value="1"/>
</dbReference>
<dbReference type="CDD" id="cd04301">
    <property type="entry name" value="NAT_SF"/>
    <property type="match status" value="1"/>
</dbReference>
<accession>A0ABP8XRW0</accession>
<dbReference type="InterPro" id="IPR016181">
    <property type="entry name" value="Acyl_CoA_acyltransferase"/>
</dbReference>
<protein>
    <recommendedName>
        <fullName evidence="3">N-acetyltransferase domain-containing protein</fullName>
    </recommendedName>
</protein>
<dbReference type="Proteomes" id="UP001499974">
    <property type="component" value="Unassembled WGS sequence"/>
</dbReference>
<dbReference type="Pfam" id="PF00583">
    <property type="entry name" value="Acetyltransf_1"/>
    <property type="match status" value="1"/>
</dbReference>
<gene>
    <name evidence="4" type="ORF">GCM10023349_35560</name>
</gene>
<feature type="domain" description="N-acetyltransferase" evidence="3">
    <location>
        <begin position="4"/>
        <end position="155"/>
    </location>
</feature>
<dbReference type="RefSeq" id="WP_345522751.1">
    <property type="nucleotide sequence ID" value="NZ_BAABKM010000002.1"/>
</dbReference>
<comment type="caution">
    <text evidence="4">The sequence shown here is derived from an EMBL/GenBank/DDBJ whole genome shotgun (WGS) entry which is preliminary data.</text>
</comment>
<keyword evidence="5" id="KW-1185">Reference proteome</keyword>
<reference evidence="5" key="1">
    <citation type="journal article" date="2019" name="Int. J. Syst. Evol. Microbiol.">
        <title>The Global Catalogue of Microorganisms (GCM) 10K type strain sequencing project: providing services to taxonomists for standard genome sequencing and annotation.</title>
        <authorList>
            <consortium name="The Broad Institute Genomics Platform"/>
            <consortium name="The Broad Institute Genome Sequencing Center for Infectious Disease"/>
            <person name="Wu L."/>
            <person name="Ma J."/>
        </authorList>
    </citation>
    <scope>NUCLEOTIDE SEQUENCE [LARGE SCALE GENOMIC DNA]</scope>
    <source>
        <strain evidence="5">JCM 18531</strain>
    </source>
</reference>
<dbReference type="PANTHER" id="PTHR43877">
    <property type="entry name" value="AMINOALKYLPHOSPHONATE N-ACETYLTRANSFERASE-RELATED-RELATED"/>
    <property type="match status" value="1"/>
</dbReference>
<evidence type="ECO:0000256" key="1">
    <source>
        <dbReference type="ARBA" id="ARBA00022679"/>
    </source>
</evidence>
<sequence>MADISLRPATPADAGQIAQVHRQSRADYYGEPPAEDDREAMWVHLVAQPDRTTYLSERAGSVVAFISAHRLPGPEAALELTALYVLPDLYGRGIGGRLHDVFDRERGNDRAGVLEVWAGNRRAITFYERRGWVPTDRTRPGPQDIDFVTYRLEQPGHPLA</sequence>
<dbReference type="PANTHER" id="PTHR43877:SF1">
    <property type="entry name" value="ACETYLTRANSFERASE"/>
    <property type="match status" value="1"/>
</dbReference>
<dbReference type="InterPro" id="IPR000182">
    <property type="entry name" value="GNAT_dom"/>
</dbReference>
<keyword evidence="2" id="KW-0012">Acyltransferase</keyword>
<keyword evidence="1" id="KW-0808">Transferase</keyword>
<dbReference type="InterPro" id="IPR050832">
    <property type="entry name" value="Bact_Acetyltransf"/>
</dbReference>
<dbReference type="PROSITE" id="PS51186">
    <property type="entry name" value="GNAT"/>
    <property type="match status" value="1"/>
</dbReference>
<evidence type="ECO:0000313" key="4">
    <source>
        <dbReference type="EMBL" id="GAA4713222.1"/>
    </source>
</evidence>
<evidence type="ECO:0000256" key="2">
    <source>
        <dbReference type="ARBA" id="ARBA00023315"/>
    </source>
</evidence>